<evidence type="ECO:0000256" key="3">
    <source>
        <dbReference type="SAM" id="MobiDB-lite"/>
    </source>
</evidence>
<evidence type="ECO:0000256" key="1">
    <source>
        <dbReference type="ARBA" id="ARBA00004141"/>
    </source>
</evidence>
<keyword evidence="4" id="KW-0472">Membrane</keyword>
<sequence>MTHRISRTQTRSTDEISERTIGETPAEKSKTEGNDGLSTGIQEGDFPDGGLRAWLVVVGVSEAALFKIFRPYRLGRIARLCAARFQHELLSGMITLLELTYQSRFGFINVFQAYYEETLLNDSDPSTIAWIGSVPYALVLMPGLVTGRMFDIGHFKVPFMLASILLVVATFLVAECSQYWHFLLCQGFAVGMVCGSIFGPSIGIVGHWFRRRRGIALGLMASGAPIGGTVFPVAARKPIDAVGFPWTMRIIGFILVVGLGIANLTMKRRLPLVNSSGGILNLSAFKSAPYTIWCLSTFIVMPYQ</sequence>
<evidence type="ECO:0000256" key="2">
    <source>
        <dbReference type="ARBA" id="ARBA00006727"/>
    </source>
</evidence>
<dbReference type="GO" id="GO:0016020">
    <property type="term" value="C:membrane"/>
    <property type="evidence" value="ECO:0007669"/>
    <property type="project" value="UniProtKB-SubCell"/>
</dbReference>
<feature type="transmembrane region" description="Helical" evidence="4">
    <location>
        <begin position="89"/>
        <end position="115"/>
    </location>
</feature>
<dbReference type="PANTHER" id="PTHR11360">
    <property type="entry name" value="MONOCARBOXYLATE TRANSPORTER"/>
    <property type="match status" value="1"/>
</dbReference>
<evidence type="ECO:0008006" key="7">
    <source>
        <dbReference type="Google" id="ProtNLM"/>
    </source>
</evidence>
<feature type="transmembrane region" description="Helical" evidence="4">
    <location>
        <begin position="246"/>
        <end position="266"/>
    </location>
</feature>
<evidence type="ECO:0000313" key="6">
    <source>
        <dbReference type="Proteomes" id="UP000219338"/>
    </source>
</evidence>
<evidence type="ECO:0000256" key="4">
    <source>
        <dbReference type="SAM" id="Phobius"/>
    </source>
</evidence>
<dbReference type="Pfam" id="PF07690">
    <property type="entry name" value="MFS_1"/>
    <property type="match status" value="1"/>
</dbReference>
<dbReference type="Proteomes" id="UP000219338">
    <property type="component" value="Unassembled WGS sequence"/>
</dbReference>
<dbReference type="Gene3D" id="1.20.1250.20">
    <property type="entry name" value="MFS general substrate transporter like domains"/>
    <property type="match status" value="1"/>
</dbReference>
<dbReference type="SUPFAM" id="SSF103473">
    <property type="entry name" value="MFS general substrate transporter"/>
    <property type="match status" value="1"/>
</dbReference>
<comment type="subcellular location">
    <subcellularLocation>
        <location evidence="1">Membrane</location>
        <topology evidence="1">Multi-pass membrane protein</topology>
    </subcellularLocation>
</comment>
<dbReference type="AlphaFoldDB" id="A0A284QYC6"/>
<dbReference type="GO" id="GO:0022857">
    <property type="term" value="F:transmembrane transporter activity"/>
    <property type="evidence" value="ECO:0007669"/>
    <property type="project" value="InterPro"/>
</dbReference>
<reference evidence="6" key="1">
    <citation type="journal article" date="2017" name="Nat. Ecol. Evol.">
        <title>Genome expansion and lineage-specific genetic innovations in the forest pathogenic fungi Armillaria.</title>
        <authorList>
            <person name="Sipos G."/>
            <person name="Prasanna A.N."/>
            <person name="Walter M.C."/>
            <person name="O'Connor E."/>
            <person name="Balint B."/>
            <person name="Krizsan K."/>
            <person name="Kiss B."/>
            <person name="Hess J."/>
            <person name="Varga T."/>
            <person name="Slot J."/>
            <person name="Riley R."/>
            <person name="Boka B."/>
            <person name="Rigling D."/>
            <person name="Barry K."/>
            <person name="Lee J."/>
            <person name="Mihaltcheva S."/>
            <person name="LaButti K."/>
            <person name="Lipzen A."/>
            <person name="Waldron R."/>
            <person name="Moloney N.M."/>
            <person name="Sperisen C."/>
            <person name="Kredics L."/>
            <person name="Vagvoelgyi C."/>
            <person name="Patrignani A."/>
            <person name="Fitzpatrick D."/>
            <person name="Nagy I."/>
            <person name="Doyle S."/>
            <person name="Anderson J.B."/>
            <person name="Grigoriev I.V."/>
            <person name="Gueldener U."/>
            <person name="Muensterkoetter M."/>
            <person name="Nagy L.G."/>
        </authorList>
    </citation>
    <scope>NUCLEOTIDE SEQUENCE [LARGE SCALE GENOMIC DNA]</scope>
    <source>
        <strain evidence="6">C18/9</strain>
    </source>
</reference>
<feature type="region of interest" description="Disordered" evidence="3">
    <location>
        <begin position="1"/>
        <end position="43"/>
    </location>
</feature>
<proteinExistence type="inferred from homology"/>
<gene>
    <name evidence="5" type="ORF">ARMOST_04737</name>
</gene>
<keyword evidence="4" id="KW-1133">Transmembrane helix</keyword>
<evidence type="ECO:0000313" key="5">
    <source>
        <dbReference type="EMBL" id="SJL01415.1"/>
    </source>
</evidence>
<dbReference type="PANTHER" id="PTHR11360:SF234">
    <property type="entry name" value="MFS-TYPE TRANSPORTER DBAD-RELATED"/>
    <property type="match status" value="1"/>
</dbReference>
<keyword evidence="6" id="KW-1185">Reference proteome</keyword>
<feature type="transmembrane region" description="Helical" evidence="4">
    <location>
        <begin position="214"/>
        <end position="234"/>
    </location>
</feature>
<feature type="compositionally biased region" description="Basic and acidic residues" evidence="3">
    <location>
        <begin position="12"/>
        <end position="33"/>
    </location>
</feature>
<organism evidence="5 6">
    <name type="scientific">Armillaria ostoyae</name>
    <name type="common">Armillaria root rot fungus</name>
    <dbReference type="NCBI Taxonomy" id="47428"/>
    <lineage>
        <taxon>Eukaryota</taxon>
        <taxon>Fungi</taxon>
        <taxon>Dikarya</taxon>
        <taxon>Basidiomycota</taxon>
        <taxon>Agaricomycotina</taxon>
        <taxon>Agaricomycetes</taxon>
        <taxon>Agaricomycetidae</taxon>
        <taxon>Agaricales</taxon>
        <taxon>Marasmiineae</taxon>
        <taxon>Physalacriaceae</taxon>
        <taxon>Armillaria</taxon>
    </lineage>
</organism>
<dbReference type="InterPro" id="IPR011701">
    <property type="entry name" value="MFS"/>
</dbReference>
<comment type="similarity">
    <text evidence="2">Belongs to the major facilitator superfamily. Monocarboxylate porter (TC 2.A.1.13) family.</text>
</comment>
<dbReference type="EMBL" id="FUEG01000003">
    <property type="protein sequence ID" value="SJL01415.1"/>
    <property type="molecule type" value="Genomic_DNA"/>
</dbReference>
<feature type="transmembrane region" description="Helical" evidence="4">
    <location>
        <begin position="157"/>
        <end position="174"/>
    </location>
</feature>
<protein>
    <recommendedName>
        <fullName evidence="7">Major facilitator superfamily (MFS) profile domain-containing protein</fullName>
    </recommendedName>
</protein>
<dbReference type="OrthoDB" id="6509908at2759"/>
<keyword evidence="4" id="KW-0812">Transmembrane</keyword>
<feature type="transmembrane region" description="Helical" evidence="4">
    <location>
        <begin position="180"/>
        <end position="202"/>
    </location>
</feature>
<name>A0A284QYC6_ARMOS</name>
<dbReference type="InterPro" id="IPR050327">
    <property type="entry name" value="Proton-linked_MCT"/>
</dbReference>
<feature type="transmembrane region" description="Helical" evidence="4">
    <location>
        <begin position="127"/>
        <end position="145"/>
    </location>
</feature>
<feature type="transmembrane region" description="Helical" evidence="4">
    <location>
        <begin position="278"/>
        <end position="301"/>
    </location>
</feature>
<accession>A0A284QYC6</accession>
<dbReference type="InterPro" id="IPR036259">
    <property type="entry name" value="MFS_trans_sf"/>
</dbReference>